<evidence type="ECO:0000313" key="2">
    <source>
        <dbReference type="Proteomes" id="UP000736164"/>
    </source>
</evidence>
<comment type="caution">
    <text evidence="1">The sequence shown here is derived from an EMBL/GenBank/DDBJ whole genome shotgun (WGS) entry which is preliminary data.</text>
</comment>
<dbReference type="Proteomes" id="UP000736164">
    <property type="component" value="Unassembled WGS sequence"/>
</dbReference>
<dbReference type="GO" id="GO:0005929">
    <property type="term" value="C:cilium"/>
    <property type="evidence" value="ECO:0007669"/>
    <property type="project" value="TreeGrafter"/>
</dbReference>
<sequence length="112" mass="12248">KVDGLTFIRRLSQHHPAILMSRLHNVSQAVVQEVKNLRSAVSRMAVVCLGDMFTFLQRGMDPELGNTVKVLLHKAGESNTFIRQGVDSTLDCMVQSCTPACAINALLNGGLR</sequence>
<dbReference type="PANTHER" id="PTHR21567:SF87">
    <property type="entry name" value="CRESCERIN-LIKE PROTEIN CHE-12"/>
    <property type="match status" value="1"/>
</dbReference>
<dbReference type="SUPFAM" id="SSF48371">
    <property type="entry name" value="ARM repeat"/>
    <property type="match status" value="1"/>
</dbReference>
<feature type="non-terminal residue" evidence="1">
    <location>
        <position position="112"/>
    </location>
</feature>
<keyword evidence="2" id="KW-1185">Reference proteome</keyword>
<dbReference type="Gene3D" id="1.25.10.10">
    <property type="entry name" value="Leucine-rich Repeat Variant"/>
    <property type="match status" value="1"/>
</dbReference>
<dbReference type="AlphaFoldDB" id="A0A8J7P5U0"/>
<accession>A0A8J7P5U0</accession>
<evidence type="ECO:0000313" key="1">
    <source>
        <dbReference type="EMBL" id="MBN3324804.1"/>
    </source>
</evidence>
<name>A0A8J7P5U0_ATRSP</name>
<gene>
    <name evidence="1" type="primary">Togaram1_1</name>
    <name evidence="1" type="ORF">GTO95_0017306</name>
</gene>
<dbReference type="EMBL" id="JAAWVO010072623">
    <property type="protein sequence ID" value="MBN3324804.1"/>
    <property type="molecule type" value="Genomic_DNA"/>
</dbReference>
<dbReference type="InterPro" id="IPR016024">
    <property type="entry name" value="ARM-type_fold"/>
</dbReference>
<organism evidence="1 2">
    <name type="scientific">Atractosteus spatula</name>
    <name type="common">Alligator gar</name>
    <name type="synonym">Lepisosteus spatula</name>
    <dbReference type="NCBI Taxonomy" id="7917"/>
    <lineage>
        <taxon>Eukaryota</taxon>
        <taxon>Metazoa</taxon>
        <taxon>Chordata</taxon>
        <taxon>Craniata</taxon>
        <taxon>Vertebrata</taxon>
        <taxon>Euteleostomi</taxon>
        <taxon>Actinopterygii</taxon>
        <taxon>Neopterygii</taxon>
        <taxon>Holostei</taxon>
        <taxon>Semionotiformes</taxon>
        <taxon>Lepisosteidae</taxon>
        <taxon>Atractosteus</taxon>
    </lineage>
</organism>
<dbReference type="InterPro" id="IPR011989">
    <property type="entry name" value="ARM-like"/>
</dbReference>
<reference evidence="1" key="1">
    <citation type="journal article" date="2021" name="Cell">
        <title>Tracing the genetic footprints of vertebrate landing in non-teleost ray-finned fishes.</title>
        <authorList>
            <person name="Bi X."/>
            <person name="Wang K."/>
            <person name="Yang L."/>
            <person name="Pan H."/>
            <person name="Jiang H."/>
            <person name="Wei Q."/>
            <person name="Fang M."/>
            <person name="Yu H."/>
            <person name="Zhu C."/>
            <person name="Cai Y."/>
            <person name="He Y."/>
            <person name="Gan X."/>
            <person name="Zeng H."/>
            <person name="Yu D."/>
            <person name="Zhu Y."/>
            <person name="Jiang H."/>
            <person name="Qiu Q."/>
            <person name="Yang H."/>
            <person name="Zhang Y.E."/>
            <person name="Wang W."/>
            <person name="Zhu M."/>
            <person name="He S."/>
            <person name="Zhang G."/>
        </authorList>
    </citation>
    <scope>NUCLEOTIDE SEQUENCE</scope>
    <source>
        <strain evidence="1">Allg_001</strain>
    </source>
</reference>
<protein>
    <submittedName>
        <fullName evidence="1">TGRM1 protein</fullName>
    </submittedName>
</protein>
<dbReference type="GO" id="GO:0005881">
    <property type="term" value="C:cytoplasmic microtubule"/>
    <property type="evidence" value="ECO:0007669"/>
    <property type="project" value="TreeGrafter"/>
</dbReference>
<feature type="non-terminal residue" evidence="1">
    <location>
        <position position="1"/>
    </location>
</feature>
<dbReference type="PANTHER" id="PTHR21567">
    <property type="entry name" value="CLASP"/>
    <property type="match status" value="1"/>
</dbReference>
<dbReference type="GO" id="GO:0000226">
    <property type="term" value="P:microtubule cytoskeleton organization"/>
    <property type="evidence" value="ECO:0007669"/>
    <property type="project" value="TreeGrafter"/>
</dbReference>
<proteinExistence type="predicted"/>
<dbReference type="GO" id="GO:0008017">
    <property type="term" value="F:microtubule binding"/>
    <property type="evidence" value="ECO:0007669"/>
    <property type="project" value="TreeGrafter"/>
</dbReference>